<feature type="coiled-coil region" evidence="1">
    <location>
        <begin position="1391"/>
        <end position="1458"/>
    </location>
</feature>
<protein>
    <submittedName>
        <fullName evidence="2">Uncharacterized protein</fullName>
    </submittedName>
</protein>
<name>A0A9E7M8L1_9EURY</name>
<feature type="coiled-coil region" evidence="1">
    <location>
        <begin position="1060"/>
        <end position="1087"/>
    </location>
</feature>
<keyword evidence="1" id="KW-0175">Coiled coil</keyword>
<evidence type="ECO:0000313" key="2">
    <source>
        <dbReference type="EMBL" id="USG99385.1"/>
    </source>
</evidence>
<dbReference type="Gene3D" id="3.40.50.300">
    <property type="entry name" value="P-loop containing nucleotide triphosphate hydrolases"/>
    <property type="match status" value="1"/>
</dbReference>
<dbReference type="Proteomes" id="UP001056425">
    <property type="component" value="Chromosome"/>
</dbReference>
<gene>
    <name evidence="2" type="ORF">K1720_07580</name>
</gene>
<accession>A0A9E7M8L1</accession>
<sequence length="1561" mass="183309">MKEMLLPIYTRLPSETGKGIEFGSIKSRRKVATKVESLLEIAKKRQYQPLVLFLIGEWGEGKTTLYNRYLKDREDVYVFDVQTDVFINFARRIDKKEILPQDQHDAGYNLLAALLLALRDKHGNKIRELIGEPLPGERSYSSVKHFVSKSLEILKKVSRIKSKNRPIILFLDEFETFVLTADDKILRDYVLQGLTNILNGNVTEMFKEEFSHTSLLHLILSLTPPAYAKIKAYAGDILGRVLARIETIKLMPLTIEERYEFIRELLKYMWVTEDDLHTKLFTPPSLLNPLVYSTIGNTRALQQAIEKVITLNTVESENKKYIKSLGYCDFVEILRRLSVVIAGAEVDLINTTTLSSIYQEIDSLRNENIIGVKQTFEFFITTFGAVNIDEVSQQLSYQKEAVKYYLTILNDMFSLNHPLGTLLSTKKFVHEVVKISANYEDLKRVLLSVLNDLLTGSHMLSRLKTSLSLNNEEFVEYLIEKLVLIDEHGKLAFFWPKDENLLYLAEVFKINDSGELDEIYTVISKAIREKLIEKGRGEKHEGYYLVSPTLISALYFSPDLMYLEFVKDRDLRFKIWRKSLQESNPEFLFRGIFSLFIRDDFRLEEAIPIYGSSSFNNISIKATKFSVKYANRKIPIKVVFSTVTANVTEDHIESLELYLRKLRREKGFIPHIVVIAYYGNIQQSAQKKLDKLYDEYFAIPFYIPLPNQLVRLQLASVGLLLEYGGFGSLWNIQEKFLDVFNKGMGYDEEIRIDILKFLNILDTLRKEFRIDKERIFKMLEEKMIVIRPLQRQLKIEHEKKSKIYSEKELISGLRYFLVFPDAIKKCVTSEEVLEFANNYIKEWYFYGQKGILLGDDIESEKELKKRAEILAENGYLLKERNNLYKVILKTPVEKIIESFIERYNRGSETNKISIELLKEYFISPEPSTLDFVIEIMKEKGLLTDCEDHGFVRLLSVGELEKKYAELQEYLKKLKEKDDELIRKLGYFVDGKERGYRAKHLPSFFETLTSIFLKSASEKLSRISREDEHMIAMVYLKVINELLKLYEDDSHKRRGIYKEYLIKTREKFKKLSSQLERILEEGKTLQEKLQSNVNEYVFEKPVAVNLKEITALQYLCINTKTLYDFEYDKETYENQIEDLWNSLVIKKHDAKSKFPFYYKWSGASDRLFYNYKLYKLYELIGQFMYGIKSPLDAQALYKLLYNNPASYEINRPVAFEKIENINTTINKVLEQALDLNRLSNQTKKRISNTYFEFLSEYLPTVSSLKIKPSREEYISLDDLEVDINQWKYQLNIHELIELTKLIDNALKGIFTLEQKIEELKSSTIARKNTIVEKLKTCQEIEKFVSDFVARIEIKTRELEKSDTSNIREDIIRDLKYKIENVPTRKEILTIILQKLNDYVKALESEKKNIIEINSKMNDLYQNIHKQIFDKYILPRQSLILDLIETIKKLNESSIELETEFEYIKNEFDKAFETEDYKRLCMLFKKEDSLVTKAREIIKRHLSDEELEIFITYIEAKKQNPAPVELTRFLGLLKEKLGKYDEKEIEKILMRLILEKKVIVPYI</sequence>
<dbReference type="GeneID" id="72778197"/>
<organism evidence="2 3">
    <name type="scientific">Thermococcus argininiproducens</name>
    <dbReference type="NCBI Taxonomy" id="2866384"/>
    <lineage>
        <taxon>Archaea</taxon>
        <taxon>Methanobacteriati</taxon>
        <taxon>Methanobacteriota</taxon>
        <taxon>Thermococci</taxon>
        <taxon>Thermococcales</taxon>
        <taxon>Thermococcaceae</taxon>
        <taxon>Thermococcus</taxon>
    </lineage>
</organism>
<proteinExistence type="predicted"/>
<dbReference type="KEGG" id="thei:K1720_07580"/>
<dbReference type="RefSeq" id="WP_251948186.1">
    <property type="nucleotide sequence ID" value="NZ_CP080572.1"/>
</dbReference>
<keyword evidence="3" id="KW-1185">Reference proteome</keyword>
<dbReference type="InterPro" id="IPR027417">
    <property type="entry name" value="P-loop_NTPase"/>
</dbReference>
<dbReference type="EMBL" id="CP080572">
    <property type="protein sequence ID" value="USG99385.1"/>
    <property type="molecule type" value="Genomic_DNA"/>
</dbReference>
<evidence type="ECO:0000256" key="1">
    <source>
        <dbReference type="SAM" id="Coils"/>
    </source>
</evidence>
<evidence type="ECO:0000313" key="3">
    <source>
        <dbReference type="Proteomes" id="UP001056425"/>
    </source>
</evidence>
<feature type="coiled-coil region" evidence="1">
    <location>
        <begin position="956"/>
        <end position="983"/>
    </location>
</feature>
<reference evidence="2 3" key="1">
    <citation type="submission" date="2021-08" db="EMBL/GenBank/DDBJ databases">
        <title>Thermococcus onnuriiensis IOH2.</title>
        <authorList>
            <person name="Park Y.-J."/>
        </authorList>
    </citation>
    <scope>NUCLEOTIDE SEQUENCE [LARGE SCALE GENOMIC DNA]</scope>
    <source>
        <strain evidence="2 3">IOH2</strain>
    </source>
</reference>
<dbReference type="SUPFAM" id="SSF52540">
    <property type="entry name" value="P-loop containing nucleoside triphosphate hydrolases"/>
    <property type="match status" value="1"/>
</dbReference>